<dbReference type="GO" id="GO:0015137">
    <property type="term" value="F:citrate transmembrane transporter activity"/>
    <property type="evidence" value="ECO:0007669"/>
    <property type="project" value="TreeGrafter"/>
</dbReference>
<feature type="transmembrane region" description="Helical" evidence="6">
    <location>
        <begin position="449"/>
        <end position="482"/>
    </location>
</feature>
<comment type="similarity">
    <text evidence="2">Belongs to the SLC13A/DASS transporter (TC 2.A.47) family. NADC subfamily.</text>
</comment>
<dbReference type="Pfam" id="PF00939">
    <property type="entry name" value="Na_sulph_symp"/>
    <property type="match status" value="1"/>
</dbReference>
<dbReference type="PANTHER" id="PTHR10283">
    <property type="entry name" value="SOLUTE CARRIER FAMILY 13 MEMBER"/>
    <property type="match status" value="1"/>
</dbReference>
<feature type="transmembrane region" description="Helical" evidence="6">
    <location>
        <begin position="363"/>
        <end position="386"/>
    </location>
</feature>
<reference evidence="7" key="1">
    <citation type="journal article" date="2013" name="Genetics">
        <title>The draft genome and transcriptome of Panagrellus redivivus are shaped by the harsh demands of a free-living lifestyle.</title>
        <authorList>
            <person name="Srinivasan J."/>
            <person name="Dillman A.R."/>
            <person name="Macchietto M.G."/>
            <person name="Heikkinen L."/>
            <person name="Lakso M."/>
            <person name="Fracchia K.M."/>
            <person name="Antoshechkin I."/>
            <person name="Mortazavi A."/>
            <person name="Wong G."/>
            <person name="Sternberg P.W."/>
        </authorList>
    </citation>
    <scope>NUCLEOTIDE SEQUENCE [LARGE SCALE GENOMIC DNA]</scope>
    <source>
        <strain evidence="7">MT8872</strain>
    </source>
</reference>
<keyword evidence="7" id="KW-1185">Reference proteome</keyword>
<dbReference type="AlphaFoldDB" id="A0A7E4W1W5"/>
<evidence type="ECO:0000256" key="4">
    <source>
        <dbReference type="ARBA" id="ARBA00022989"/>
    </source>
</evidence>
<keyword evidence="4 6" id="KW-1133">Transmembrane helix</keyword>
<dbReference type="GO" id="GO:0005886">
    <property type="term" value="C:plasma membrane"/>
    <property type="evidence" value="ECO:0007669"/>
    <property type="project" value="TreeGrafter"/>
</dbReference>
<comment type="subcellular location">
    <subcellularLocation>
        <location evidence="1">Membrane</location>
        <topology evidence="1">Multi-pass membrane protein</topology>
    </subcellularLocation>
</comment>
<dbReference type="Proteomes" id="UP000492821">
    <property type="component" value="Unassembled WGS sequence"/>
</dbReference>
<feature type="transmembrane region" description="Helical" evidence="6">
    <location>
        <begin position="145"/>
        <end position="169"/>
    </location>
</feature>
<feature type="transmembrane region" description="Helical" evidence="6">
    <location>
        <begin position="114"/>
        <end position="133"/>
    </location>
</feature>
<evidence type="ECO:0000256" key="5">
    <source>
        <dbReference type="ARBA" id="ARBA00023136"/>
    </source>
</evidence>
<proteinExistence type="inferred from homology"/>
<dbReference type="InterPro" id="IPR001898">
    <property type="entry name" value="SLC13A/DASS"/>
</dbReference>
<sequence length="580" mass="63288">MHPESSKKSLKSLEFDLTVPLDEEEVEEAGPVFNKVSPVQHLKQLKHIVLLGGPWLLAMPLLRSYGHETRCAGCLIIMAAYWITEVIPLPVTALLPMILFPILGILPSTAVAKAFINEVTFLFIGGLVVAIAVEKCGLHERIAFAVLSLVGSSPKWIMLGFMVVTAILSAFVSNAATTAMMIPVSQAVITQLFKCYRLRDKVMGVNHELLNEADEKKQMLPSEKRMAKGLVMCICFAANIGGIGTITGTTPNMVLIGQLGTLYPAVDTGINYITWMIFCFPLMMICLLISWVVLYFLFLHNGPPAADEVTEYVKSRYAALPGISFAESSVAACFTLLLTLWILPQVAPSLFSGLEHESFTDATSAVIVAILLFMLPANMPSISEFFKKEAKKPKKNYARLLDWPTMEREFPWGVLLLLCGGFALAAGVKESGLSEYLGRKMAHIAEMPLTAVQAICMCMTIIVTNICSNTVTVSIFLPVLATLAEEAQLHPIELMLPMTLTCSFAFMLPVATAPNAIAFDSGMFTVYDMIVAGFFVTITTCTTVAAYMSCFGDLVFGLHPEDFWNATNIDNIGTLQASVN</sequence>
<dbReference type="WBParaSite" id="Pan_g6125.t1">
    <property type="protein sequence ID" value="Pan_g6125.t1"/>
    <property type="gene ID" value="Pan_g6125"/>
</dbReference>
<accession>A0A7E4W1W5</accession>
<protein>
    <submittedName>
        <fullName evidence="8">CitMHS domain-containing protein</fullName>
    </submittedName>
</protein>
<feature type="transmembrane region" description="Helical" evidence="6">
    <location>
        <begin position="74"/>
        <end position="102"/>
    </location>
</feature>
<name>A0A7E4W1W5_PANRE</name>
<organism evidence="7 8">
    <name type="scientific">Panagrellus redivivus</name>
    <name type="common">Microworm</name>
    <dbReference type="NCBI Taxonomy" id="6233"/>
    <lineage>
        <taxon>Eukaryota</taxon>
        <taxon>Metazoa</taxon>
        <taxon>Ecdysozoa</taxon>
        <taxon>Nematoda</taxon>
        <taxon>Chromadorea</taxon>
        <taxon>Rhabditida</taxon>
        <taxon>Tylenchina</taxon>
        <taxon>Panagrolaimomorpha</taxon>
        <taxon>Panagrolaimoidea</taxon>
        <taxon>Panagrolaimidae</taxon>
        <taxon>Panagrellus</taxon>
    </lineage>
</organism>
<evidence type="ECO:0000256" key="3">
    <source>
        <dbReference type="ARBA" id="ARBA00022692"/>
    </source>
</evidence>
<keyword evidence="5 6" id="KW-0472">Membrane</keyword>
<evidence type="ECO:0000256" key="6">
    <source>
        <dbReference type="SAM" id="Phobius"/>
    </source>
</evidence>
<evidence type="ECO:0000313" key="7">
    <source>
        <dbReference type="Proteomes" id="UP000492821"/>
    </source>
</evidence>
<feature type="transmembrane region" description="Helical" evidence="6">
    <location>
        <begin position="494"/>
        <end position="517"/>
    </location>
</feature>
<feature type="transmembrane region" description="Helical" evidence="6">
    <location>
        <begin position="226"/>
        <end position="246"/>
    </location>
</feature>
<feature type="transmembrane region" description="Helical" evidence="6">
    <location>
        <begin position="319"/>
        <end position="343"/>
    </location>
</feature>
<evidence type="ECO:0000256" key="1">
    <source>
        <dbReference type="ARBA" id="ARBA00004141"/>
    </source>
</evidence>
<evidence type="ECO:0000256" key="2">
    <source>
        <dbReference type="ARBA" id="ARBA00006772"/>
    </source>
</evidence>
<dbReference type="PANTHER" id="PTHR10283:SF85">
    <property type="entry name" value="SODIUM-DEPENDENT HIGH-AFFINITY DICARBOXYLATE TRANSPORTER 3"/>
    <property type="match status" value="1"/>
</dbReference>
<feature type="transmembrane region" description="Helical" evidence="6">
    <location>
        <begin position="272"/>
        <end position="298"/>
    </location>
</feature>
<keyword evidence="3 6" id="KW-0812">Transmembrane</keyword>
<feature type="transmembrane region" description="Helical" evidence="6">
    <location>
        <begin position="175"/>
        <end position="193"/>
    </location>
</feature>
<feature type="transmembrane region" description="Helical" evidence="6">
    <location>
        <begin position="529"/>
        <end position="548"/>
    </location>
</feature>
<dbReference type="GO" id="GO:0015141">
    <property type="term" value="F:succinate transmembrane transporter activity"/>
    <property type="evidence" value="ECO:0007669"/>
    <property type="project" value="TreeGrafter"/>
</dbReference>
<evidence type="ECO:0000313" key="8">
    <source>
        <dbReference type="WBParaSite" id="Pan_g6125.t1"/>
    </source>
</evidence>
<reference evidence="8" key="2">
    <citation type="submission" date="2020-10" db="UniProtKB">
        <authorList>
            <consortium name="WormBaseParasite"/>
        </authorList>
    </citation>
    <scope>IDENTIFICATION</scope>
</reference>